<reference evidence="2" key="1">
    <citation type="submission" date="2022-07" db="EMBL/GenBank/DDBJ databases">
        <title>Genome analysis of Parmales, a sister group of diatoms, reveals the evolutionary specialization of diatoms from phago-mixotrophs to photoautotrophs.</title>
        <authorList>
            <person name="Ban H."/>
            <person name="Sato S."/>
            <person name="Yoshikawa S."/>
            <person name="Kazumasa Y."/>
            <person name="Nakamura Y."/>
            <person name="Ichinomiya M."/>
            <person name="Saitoh K."/>
            <person name="Sato N."/>
            <person name="Blanc-Mathieu R."/>
            <person name="Endo H."/>
            <person name="Kuwata A."/>
            <person name="Ogata H."/>
        </authorList>
    </citation>
    <scope>NUCLEOTIDE SEQUENCE</scope>
</reference>
<gene>
    <name evidence="2" type="ORF">TrRE_jg268</name>
</gene>
<organism evidence="2 3">
    <name type="scientific">Triparma retinervis</name>
    <dbReference type="NCBI Taxonomy" id="2557542"/>
    <lineage>
        <taxon>Eukaryota</taxon>
        <taxon>Sar</taxon>
        <taxon>Stramenopiles</taxon>
        <taxon>Ochrophyta</taxon>
        <taxon>Bolidophyceae</taxon>
        <taxon>Parmales</taxon>
        <taxon>Triparmaceae</taxon>
        <taxon>Triparma</taxon>
    </lineage>
</organism>
<proteinExistence type="predicted"/>
<protein>
    <submittedName>
        <fullName evidence="2">Uncharacterized protein</fullName>
    </submittedName>
</protein>
<evidence type="ECO:0000313" key="3">
    <source>
        <dbReference type="Proteomes" id="UP001165082"/>
    </source>
</evidence>
<feature type="region of interest" description="Disordered" evidence="1">
    <location>
        <begin position="1"/>
        <end position="20"/>
    </location>
</feature>
<feature type="non-terminal residue" evidence="2">
    <location>
        <position position="54"/>
    </location>
</feature>
<sequence length="54" mass="5668">MCMGTPSDTADGGESSNLNLSIGTMSALNEHIHTVIAKGDFETTKLDLDAEEAQ</sequence>
<dbReference type="OrthoDB" id="10676597at2759"/>
<name>A0A9W7DUF4_9STRA</name>
<dbReference type="EMBL" id="BRXZ01004890">
    <property type="protein sequence ID" value="GMH56719.1"/>
    <property type="molecule type" value="Genomic_DNA"/>
</dbReference>
<keyword evidence="3" id="KW-1185">Reference proteome</keyword>
<dbReference type="Proteomes" id="UP001165082">
    <property type="component" value="Unassembled WGS sequence"/>
</dbReference>
<evidence type="ECO:0000313" key="2">
    <source>
        <dbReference type="EMBL" id="GMH56719.1"/>
    </source>
</evidence>
<accession>A0A9W7DUF4</accession>
<dbReference type="AlphaFoldDB" id="A0A9W7DUF4"/>
<evidence type="ECO:0000256" key="1">
    <source>
        <dbReference type="SAM" id="MobiDB-lite"/>
    </source>
</evidence>
<comment type="caution">
    <text evidence="2">The sequence shown here is derived from an EMBL/GenBank/DDBJ whole genome shotgun (WGS) entry which is preliminary data.</text>
</comment>